<accession>A0A239HMQ9</accession>
<dbReference type="Proteomes" id="UP000198393">
    <property type="component" value="Unassembled WGS sequence"/>
</dbReference>
<reference evidence="1 2" key="1">
    <citation type="submission" date="2017-06" db="EMBL/GenBank/DDBJ databases">
        <authorList>
            <person name="Kim H.J."/>
            <person name="Triplett B.A."/>
        </authorList>
    </citation>
    <scope>NUCLEOTIDE SEQUENCE [LARGE SCALE GENOMIC DNA]</scope>
    <source>
        <strain evidence="1 2">DSM 19307</strain>
    </source>
</reference>
<name>A0A239HMQ9_EKHLU</name>
<proteinExistence type="predicted"/>
<organism evidence="1 2">
    <name type="scientific">Ekhidna lutea</name>
    <dbReference type="NCBI Taxonomy" id="447679"/>
    <lineage>
        <taxon>Bacteria</taxon>
        <taxon>Pseudomonadati</taxon>
        <taxon>Bacteroidota</taxon>
        <taxon>Cytophagia</taxon>
        <taxon>Cytophagales</taxon>
        <taxon>Reichenbachiellaceae</taxon>
        <taxon>Ekhidna</taxon>
    </lineage>
</organism>
<dbReference type="OrthoDB" id="1448841at2"/>
<evidence type="ECO:0000313" key="2">
    <source>
        <dbReference type="Proteomes" id="UP000198393"/>
    </source>
</evidence>
<gene>
    <name evidence="1" type="ORF">SAMN05421640_1404</name>
</gene>
<evidence type="ECO:0000313" key="1">
    <source>
        <dbReference type="EMBL" id="SNS82679.1"/>
    </source>
</evidence>
<dbReference type="RefSeq" id="WP_144017348.1">
    <property type="nucleotide sequence ID" value="NZ_FZPD01000002.1"/>
</dbReference>
<dbReference type="AlphaFoldDB" id="A0A239HMQ9"/>
<protein>
    <submittedName>
        <fullName evidence="1">Uncharacterized protein</fullName>
    </submittedName>
</protein>
<keyword evidence="2" id="KW-1185">Reference proteome</keyword>
<dbReference type="EMBL" id="FZPD01000002">
    <property type="protein sequence ID" value="SNS82679.1"/>
    <property type="molecule type" value="Genomic_DNA"/>
</dbReference>
<sequence>MLPKIIFLALSSLININNSFQGQWVWVENSSSKSFNLELTVIETNITGQHCVIAMNGNRIDCIDSTIDDSVSINGVTSGNKATITFKSSYSNEIGEAELTLLSNGDLKWFITKEPTEQVYFPKNAIMKKK</sequence>